<evidence type="ECO:0000313" key="2">
    <source>
        <dbReference type="WBParaSite" id="MBELARI_LOCUS19676"/>
    </source>
</evidence>
<organism evidence="1 2">
    <name type="scientific">Mesorhabditis belari</name>
    <dbReference type="NCBI Taxonomy" id="2138241"/>
    <lineage>
        <taxon>Eukaryota</taxon>
        <taxon>Metazoa</taxon>
        <taxon>Ecdysozoa</taxon>
        <taxon>Nematoda</taxon>
        <taxon>Chromadorea</taxon>
        <taxon>Rhabditida</taxon>
        <taxon>Rhabditina</taxon>
        <taxon>Rhabditomorpha</taxon>
        <taxon>Rhabditoidea</taxon>
        <taxon>Rhabditidae</taxon>
        <taxon>Mesorhabditinae</taxon>
        <taxon>Mesorhabditis</taxon>
    </lineage>
</organism>
<protein>
    <submittedName>
        <fullName evidence="2">Uncharacterized protein</fullName>
    </submittedName>
</protein>
<name>A0AAF3EZT7_9BILA</name>
<sequence length="192" mass="22449">MEMQNVPEIIDLDSDHDTSTEDWYTCCHSLHPRDHSSIRDVNSKEDDHKLIVSNEDQSIKGKSHNSKIFLDKEHGRNDAIDPKDGLNRYAPVFQHLINDPLLHKTLKIRFGEKCVRDLLITFHQLYTGEKVRLLDLIRRNQCKLRDGEDENYAYCLKRPEVLAKRCLEHIFSDSSMKSFFRSRFPGVLPSDI</sequence>
<evidence type="ECO:0000313" key="1">
    <source>
        <dbReference type="Proteomes" id="UP000887575"/>
    </source>
</evidence>
<keyword evidence="1" id="KW-1185">Reference proteome</keyword>
<reference evidence="2" key="1">
    <citation type="submission" date="2024-02" db="UniProtKB">
        <authorList>
            <consortium name="WormBaseParasite"/>
        </authorList>
    </citation>
    <scope>IDENTIFICATION</scope>
</reference>
<dbReference type="Proteomes" id="UP000887575">
    <property type="component" value="Unassembled WGS sequence"/>
</dbReference>
<proteinExistence type="predicted"/>
<accession>A0AAF3EZT7</accession>
<dbReference type="WBParaSite" id="MBELARI_LOCUS19676">
    <property type="protein sequence ID" value="MBELARI_LOCUS19676"/>
    <property type="gene ID" value="MBELARI_LOCUS19676"/>
</dbReference>
<dbReference type="AlphaFoldDB" id="A0AAF3EZT7"/>